<name>A0ACC2Z422_9PEZI</name>
<sequence length="491" mass="55078">MWSDNPVRAQALPAHSLAAVLQLQFVEQTSAMQVDENGGLSFTRPHHELLPPPDLIDYLHRLDTFIDDTILPLQSRNDNNRFFDHRREHARTDWDAGGLPRREWEDLLVECTRLADAAGFWRFSLPREYGGQNDSSGRGSNLWMAVIREHLAAKGLGLFNDLQNEHSVVGNFPDVVMLQHFGTEDQKRELIGGRLEKRVRITFGLTEPGHGSDATHMETRAVAEKRGGVEGYRIDGAKKWQTGMHSATHCFIFARTGGRDGSVTGISCFIVPRDTPGLEVESYEWTLNMPTDHATVSINNVWVPSTALLGPLDHGLAVAQAFVHENRIRQAASSLGAAVFCIQSSVAYANKRKPFGTPLSHNQGIQFPLVELHTQACMLRLLIRETAALMDSMPHVDVEKRLGDKVSMCNYWANRLCTEAADRAIQVHGGMGYSRHMPFEHIWRHHRRYRITEGSEEIQMRKVAAYLFGFGGRKSESQGIEGARGTKESKL</sequence>
<organism evidence="1 2">
    <name type="scientific">Coniosporium tulheliwenetii</name>
    <dbReference type="NCBI Taxonomy" id="3383036"/>
    <lineage>
        <taxon>Eukaryota</taxon>
        <taxon>Fungi</taxon>
        <taxon>Dikarya</taxon>
        <taxon>Ascomycota</taxon>
        <taxon>Pezizomycotina</taxon>
        <taxon>Dothideomycetes</taxon>
        <taxon>Dothideomycetes incertae sedis</taxon>
        <taxon>Coniosporium</taxon>
    </lineage>
</organism>
<comment type="caution">
    <text evidence="1">The sequence shown here is derived from an EMBL/GenBank/DDBJ whole genome shotgun (WGS) entry which is preliminary data.</text>
</comment>
<gene>
    <name evidence="1" type="ORF">H2199_005196</name>
</gene>
<dbReference type="Proteomes" id="UP001172680">
    <property type="component" value="Unassembled WGS sequence"/>
</dbReference>
<reference evidence="1" key="1">
    <citation type="submission" date="2022-10" db="EMBL/GenBank/DDBJ databases">
        <title>Culturing micro-colonial fungi from biological soil crusts in the Mojave desert and describing Neophaeococcomyces mojavensis, and introducing the new genera and species Taxawa tesnikishii.</title>
        <authorList>
            <person name="Kurbessoian T."/>
            <person name="Stajich J.E."/>
        </authorList>
    </citation>
    <scope>NUCLEOTIDE SEQUENCE</scope>
    <source>
        <strain evidence="1">JES_115</strain>
    </source>
</reference>
<dbReference type="EMBL" id="JAPDRP010000014">
    <property type="protein sequence ID" value="KAJ9641981.1"/>
    <property type="molecule type" value="Genomic_DNA"/>
</dbReference>
<evidence type="ECO:0000313" key="1">
    <source>
        <dbReference type="EMBL" id="KAJ9641981.1"/>
    </source>
</evidence>
<accession>A0ACC2Z422</accession>
<proteinExistence type="predicted"/>
<evidence type="ECO:0000313" key="2">
    <source>
        <dbReference type="Proteomes" id="UP001172680"/>
    </source>
</evidence>
<protein>
    <submittedName>
        <fullName evidence="1">Uncharacterized protein</fullName>
    </submittedName>
</protein>
<keyword evidence="2" id="KW-1185">Reference proteome</keyword>